<dbReference type="AlphaFoldDB" id="A0A834MHB3"/>
<protein>
    <submittedName>
        <fullName evidence="3">Uncharacterized protein</fullName>
    </submittedName>
</protein>
<evidence type="ECO:0000313" key="3">
    <source>
        <dbReference type="EMBL" id="KAF7282211.1"/>
    </source>
</evidence>
<dbReference type="Proteomes" id="UP000625711">
    <property type="component" value="Unassembled WGS sequence"/>
</dbReference>
<gene>
    <name evidence="3" type="ORF">GWI33_003011</name>
</gene>
<sequence length="311" mass="36722">MKLIVFLALAALAQSYPYYSRWHGVGSIYSPDVDLRWTLGDRPWVTRDPVSFLSSYERPVAEERASRIIGELGREDIVDIERAIDRLDREEHIASRTNNPKTARAVSELRQELREKPERLDEIRRVDQLKDTLEAAIEAQLTTDNVESLTGPFSKTADQDNIVFEARIKKLIDRCTIADIQTELTKQHKIIRQLEEQERFLEQEKQQLEAQKTIVTDRGHATPARELRVAEERIREEQRRLVSEKYARFLVIRMLRARLYAEEDKLVRDSISKDVRQDVAEDRRDYARRGFLRMDRDFYDYPRRCAFGFCY</sequence>
<keyword evidence="4" id="KW-1185">Reference proteome</keyword>
<dbReference type="EMBL" id="JAACXV010000183">
    <property type="protein sequence ID" value="KAF7282211.1"/>
    <property type="molecule type" value="Genomic_DNA"/>
</dbReference>
<evidence type="ECO:0000256" key="2">
    <source>
        <dbReference type="SAM" id="SignalP"/>
    </source>
</evidence>
<feature type="chain" id="PRO_5032514771" evidence="2">
    <location>
        <begin position="16"/>
        <end position="311"/>
    </location>
</feature>
<feature type="signal peptide" evidence="2">
    <location>
        <begin position="1"/>
        <end position="15"/>
    </location>
</feature>
<proteinExistence type="predicted"/>
<evidence type="ECO:0000313" key="4">
    <source>
        <dbReference type="Proteomes" id="UP000625711"/>
    </source>
</evidence>
<evidence type="ECO:0000256" key="1">
    <source>
        <dbReference type="SAM" id="Coils"/>
    </source>
</evidence>
<organism evidence="3 4">
    <name type="scientific">Rhynchophorus ferrugineus</name>
    <name type="common">Red palm weevil</name>
    <name type="synonym">Curculio ferrugineus</name>
    <dbReference type="NCBI Taxonomy" id="354439"/>
    <lineage>
        <taxon>Eukaryota</taxon>
        <taxon>Metazoa</taxon>
        <taxon>Ecdysozoa</taxon>
        <taxon>Arthropoda</taxon>
        <taxon>Hexapoda</taxon>
        <taxon>Insecta</taxon>
        <taxon>Pterygota</taxon>
        <taxon>Neoptera</taxon>
        <taxon>Endopterygota</taxon>
        <taxon>Coleoptera</taxon>
        <taxon>Polyphaga</taxon>
        <taxon>Cucujiformia</taxon>
        <taxon>Curculionidae</taxon>
        <taxon>Dryophthorinae</taxon>
        <taxon>Rhynchophorus</taxon>
    </lineage>
</organism>
<name>A0A834MHB3_RHYFE</name>
<dbReference type="OrthoDB" id="10597030at2759"/>
<reference evidence="3" key="1">
    <citation type="submission" date="2020-08" db="EMBL/GenBank/DDBJ databases">
        <title>Genome sequencing and assembly of the red palm weevil Rhynchophorus ferrugineus.</title>
        <authorList>
            <person name="Dias G.B."/>
            <person name="Bergman C.M."/>
            <person name="Manee M."/>
        </authorList>
    </citation>
    <scope>NUCLEOTIDE SEQUENCE</scope>
    <source>
        <strain evidence="3">AA-2017</strain>
        <tissue evidence="3">Whole larva</tissue>
    </source>
</reference>
<accession>A0A834MHB3</accession>
<feature type="coiled-coil region" evidence="1">
    <location>
        <begin position="177"/>
        <end position="218"/>
    </location>
</feature>
<comment type="caution">
    <text evidence="3">The sequence shown here is derived from an EMBL/GenBank/DDBJ whole genome shotgun (WGS) entry which is preliminary data.</text>
</comment>
<keyword evidence="1" id="KW-0175">Coiled coil</keyword>
<keyword evidence="2" id="KW-0732">Signal</keyword>